<name>A0A0K1P990_9BACT</name>
<feature type="region of interest" description="Disordered" evidence="1">
    <location>
        <begin position="39"/>
        <end position="59"/>
    </location>
</feature>
<dbReference type="AlphaFoldDB" id="A0A0K1P990"/>
<evidence type="ECO:0000313" key="2">
    <source>
        <dbReference type="EMBL" id="AKU90103.1"/>
    </source>
</evidence>
<organism evidence="2 3">
    <name type="scientific">Vulgatibacter incomptus</name>
    <dbReference type="NCBI Taxonomy" id="1391653"/>
    <lineage>
        <taxon>Bacteria</taxon>
        <taxon>Pseudomonadati</taxon>
        <taxon>Myxococcota</taxon>
        <taxon>Myxococcia</taxon>
        <taxon>Myxococcales</taxon>
        <taxon>Cystobacterineae</taxon>
        <taxon>Vulgatibacteraceae</taxon>
        <taxon>Vulgatibacter</taxon>
    </lineage>
</organism>
<evidence type="ECO:0000313" key="3">
    <source>
        <dbReference type="Proteomes" id="UP000055590"/>
    </source>
</evidence>
<reference evidence="2 3" key="1">
    <citation type="submission" date="2015-08" db="EMBL/GenBank/DDBJ databases">
        <authorList>
            <person name="Babu N.S."/>
            <person name="Beckwith C.J."/>
            <person name="Beseler K.G."/>
            <person name="Brison A."/>
            <person name="Carone J.V."/>
            <person name="Caskin T.P."/>
            <person name="Diamond M."/>
            <person name="Durham M.E."/>
            <person name="Foxe J.M."/>
            <person name="Go M."/>
            <person name="Henderson B.A."/>
            <person name="Jones I.B."/>
            <person name="McGettigan J.A."/>
            <person name="Micheletti S.J."/>
            <person name="Nasrallah M.E."/>
            <person name="Ortiz D."/>
            <person name="Piller C.R."/>
            <person name="Privatt S.R."/>
            <person name="Schneider S.L."/>
            <person name="Sharp S."/>
            <person name="Smith T.C."/>
            <person name="Stanton J.D."/>
            <person name="Ullery H.E."/>
            <person name="Wilson R.J."/>
            <person name="Serrano M.G."/>
            <person name="Buck G."/>
            <person name="Lee V."/>
            <person name="Wang Y."/>
            <person name="Carvalho R."/>
            <person name="Voegtly L."/>
            <person name="Shi R."/>
            <person name="Duckworth R."/>
            <person name="Johnson A."/>
            <person name="Loviza R."/>
            <person name="Walstead R."/>
            <person name="Shah Z."/>
            <person name="Kiflezghi M."/>
            <person name="Wade K."/>
            <person name="Ball S.L."/>
            <person name="Bradley K.W."/>
            <person name="Asai D.J."/>
            <person name="Bowman C.A."/>
            <person name="Russell D.A."/>
            <person name="Pope W.H."/>
            <person name="Jacobs-Sera D."/>
            <person name="Hendrix R.W."/>
            <person name="Hatfull G.F."/>
        </authorList>
    </citation>
    <scope>NUCLEOTIDE SEQUENCE [LARGE SCALE GENOMIC DNA]</scope>
    <source>
        <strain evidence="2 3">DSM 27710</strain>
    </source>
</reference>
<accession>A0A0K1P990</accession>
<evidence type="ECO:0000256" key="1">
    <source>
        <dbReference type="SAM" id="MobiDB-lite"/>
    </source>
</evidence>
<protein>
    <submittedName>
        <fullName evidence="2">Uncharacterized protein</fullName>
    </submittedName>
</protein>
<dbReference type="STRING" id="1391653.AKJ08_0490"/>
<dbReference type="KEGG" id="vin:AKJ08_0490"/>
<gene>
    <name evidence="2" type="ORF">AKJ08_0490</name>
</gene>
<dbReference type="EMBL" id="CP012332">
    <property type="protein sequence ID" value="AKU90103.1"/>
    <property type="molecule type" value="Genomic_DNA"/>
</dbReference>
<sequence length="59" mass="6220">MPSPDGGRVEAKLGNGSPARQCPAAPPAAMRACVRKSGIESARKVAWPQRATPRPRVAR</sequence>
<feature type="region of interest" description="Disordered" evidence="1">
    <location>
        <begin position="1"/>
        <end position="26"/>
    </location>
</feature>
<proteinExistence type="predicted"/>
<keyword evidence="3" id="KW-1185">Reference proteome</keyword>
<dbReference type="Proteomes" id="UP000055590">
    <property type="component" value="Chromosome"/>
</dbReference>